<evidence type="ECO:0000256" key="1">
    <source>
        <dbReference type="SAM" id="MobiDB-lite"/>
    </source>
</evidence>
<sequence length="78" mass="8788">MTTRMRRLWTVAASARSGESSTETTHDLFRMPTRQGPRPPMLTPDHHADTGRRRVGPGPVSCRGHDRRRDSGHGRRGD</sequence>
<evidence type="ECO:0000313" key="2">
    <source>
        <dbReference type="EMBL" id="AKH47250.1"/>
    </source>
</evidence>
<proteinExistence type="predicted"/>
<accession>A0A0F7L5S8</accession>
<protein>
    <submittedName>
        <fullName evidence="2">Uncharacterized protein</fullName>
    </submittedName>
</protein>
<feature type="compositionally biased region" description="Basic and acidic residues" evidence="1">
    <location>
        <begin position="63"/>
        <end position="78"/>
    </location>
</feature>
<dbReference type="EMBL" id="KR029589">
    <property type="protein sequence ID" value="AKH47250.1"/>
    <property type="molecule type" value="Genomic_DNA"/>
</dbReference>
<organism evidence="2">
    <name type="scientific">uncultured marine virus</name>
    <dbReference type="NCBI Taxonomy" id="186617"/>
    <lineage>
        <taxon>Viruses</taxon>
        <taxon>environmental samples</taxon>
    </lineage>
</organism>
<name>A0A0F7L5S8_9VIRU</name>
<reference evidence="2" key="2">
    <citation type="submission" date="2015-03" db="EMBL/GenBank/DDBJ databases">
        <authorList>
            <person name="Chow C.-E.T."/>
            <person name="Winget D.M."/>
            <person name="White R.A.III."/>
            <person name="Hallam S.J."/>
            <person name="Suttle C.A."/>
        </authorList>
    </citation>
    <scope>NUCLEOTIDE SEQUENCE</scope>
    <source>
        <strain evidence="2">Anoxic2_5</strain>
    </source>
</reference>
<feature type="region of interest" description="Disordered" evidence="1">
    <location>
        <begin position="1"/>
        <end position="78"/>
    </location>
</feature>
<reference evidence="2" key="1">
    <citation type="journal article" date="2015" name="Front. Microbiol.">
        <title>Combining genomic sequencing methods to explore viral diversity and reveal potential virus-host interactions.</title>
        <authorList>
            <person name="Chow C.E."/>
            <person name="Winget D.M."/>
            <person name="White R.A.III."/>
            <person name="Hallam S.J."/>
            <person name="Suttle C.A."/>
        </authorList>
    </citation>
    <scope>NUCLEOTIDE SEQUENCE</scope>
    <source>
        <strain evidence="2">Anoxic2_5</strain>
    </source>
</reference>